<proteinExistence type="inferred from homology"/>
<dbReference type="Gene3D" id="3.80.10.10">
    <property type="entry name" value="Ribonuclease Inhibitor"/>
    <property type="match status" value="2"/>
</dbReference>
<feature type="compositionally biased region" description="Low complexity" evidence="7">
    <location>
        <begin position="372"/>
        <end position="383"/>
    </location>
</feature>
<evidence type="ECO:0000256" key="4">
    <source>
        <dbReference type="ARBA" id="ARBA00022737"/>
    </source>
</evidence>
<keyword evidence="5" id="KW-0969">Cilium</keyword>
<evidence type="ECO:0000256" key="6">
    <source>
        <dbReference type="ARBA" id="ARBA00023273"/>
    </source>
</evidence>
<dbReference type="Proteomes" id="UP001497482">
    <property type="component" value="Chromosome 10"/>
</dbReference>
<dbReference type="SUPFAM" id="SSF52075">
    <property type="entry name" value="Outer arm dynein light chain 1"/>
    <property type="match status" value="1"/>
</dbReference>
<evidence type="ECO:0000256" key="1">
    <source>
        <dbReference type="ARBA" id="ARBA00004138"/>
    </source>
</evidence>
<evidence type="ECO:0000256" key="7">
    <source>
        <dbReference type="SAM" id="MobiDB-lite"/>
    </source>
</evidence>
<dbReference type="InterPro" id="IPR001611">
    <property type="entry name" value="Leu-rich_rpt"/>
</dbReference>
<evidence type="ECO:0000256" key="3">
    <source>
        <dbReference type="ARBA" id="ARBA00022614"/>
    </source>
</evidence>
<name>A0AAV2J6Y6_KNICA</name>
<evidence type="ECO:0000313" key="8">
    <source>
        <dbReference type="EMBL" id="CAL1571807.1"/>
    </source>
</evidence>
<evidence type="ECO:0008006" key="10">
    <source>
        <dbReference type="Google" id="ProtNLM"/>
    </source>
</evidence>
<keyword evidence="3" id="KW-0433">Leucine-rich repeat</keyword>
<dbReference type="SMART" id="SM00365">
    <property type="entry name" value="LRR_SD22"/>
    <property type="match status" value="4"/>
</dbReference>
<evidence type="ECO:0000313" key="9">
    <source>
        <dbReference type="Proteomes" id="UP001497482"/>
    </source>
</evidence>
<keyword evidence="6" id="KW-0966">Cell projection</keyword>
<dbReference type="FunFam" id="3.80.10.10:FF:000166">
    <property type="entry name" value="Dynein assembly factor 1, axonemal"/>
    <property type="match status" value="1"/>
</dbReference>
<reference evidence="8 9" key="1">
    <citation type="submission" date="2024-04" db="EMBL/GenBank/DDBJ databases">
        <authorList>
            <person name="Waldvogel A.-M."/>
            <person name="Schoenle A."/>
        </authorList>
    </citation>
    <scope>NUCLEOTIDE SEQUENCE [LARGE SCALE GENOMIC DNA]</scope>
</reference>
<dbReference type="InterPro" id="IPR025875">
    <property type="entry name" value="Leu-rich_rpt_4"/>
</dbReference>
<evidence type="ECO:0000256" key="2">
    <source>
        <dbReference type="ARBA" id="ARBA00006453"/>
    </source>
</evidence>
<organism evidence="8 9">
    <name type="scientific">Knipowitschia caucasica</name>
    <name type="common">Caucasian dwarf goby</name>
    <name type="synonym">Pomatoschistus caucasicus</name>
    <dbReference type="NCBI Taxonomy" id="637954"/>
    <lineage>
        <taxon>Eukaryota</taxon>
        <taxon>Metazoa</taxon>
        <taxon>Chordata</taxon>
        <taxon>Craniata</taxon>
        <taxon>Vertebrata</taxon>
        <taxon>Euteleostomi</taxon>
        <taxon>Actinopterygii</taxon>
        <taxon>Neopterygii</taxon>
        <taxon>Teleostei</taxon>
        <taxon>Neoteleostei</taxon>
        <taxon>Acanthomorphata</taxon>
        <taxon>Gobiaria</taxon>
        <taxon>Gobiiformes</taxon>
        <taxon>Gobioidei</taxon>
        <taxon>Gobiidae</taxon>
        <taxon>Gobiinae</taxon>
        <taxon>Knipowitschia</taxon>
    </lineage>
</organism>
<dbReference type="PANTHER" id="PTHR45973:SF9">
    <property type="entry name" value="LEUCINE-RICH REPEAT-CONTAINING PROTEIN 46"/>
    <property type="match status" value="1"/>
</dbReference>
<keyword evidence="4" id="KW-0677">Repeat</keyword>
<comment type="similarity">
    <text evidence="2">Belongs to the DNAAF1 family.</text>
</comment>
<dbReference type="AlphaFoldDB" id="A0AAV2J6Y6"/>
<dbReference type="FunFam" id="3.80.10.10:FF:000331">
    <property type="entry name" value="Dynein assembly factor 1, axonemal homolog"/>
    <property type="match status" value="1"/>
</dbReference>
<dbReference type="InterPro" id="IPR032675">
    <property type="entry name" value="LRR_dom_sf"/>
</dbReference>
<dbReference type="GO" id="GO:0035082">
    <property type="term" value="P:axoneme assembly"/>
    <property type="evidence" value="ECO:0007669"/>
    <property type="project" value="TreeGrafter"/>
</dbReference>
<dbReference type="GO" id="GO:0070840">
    <property type="term" value="F:dynein complex binding"/>
    <property type="evidence" value="ECO:0007669"/>
    <property type="project" value="TreeGrafter"/>
</dbReference>
<dbReference type="GO" id="GO:0005930">
    <property type="term" value="C:axoneme"/>
    <property type="evidence" value="ECO:0007669"/>
    <property type="project" value="TreeGrafter"/>
</dbReference>
<feature type="region of interest" description="Disordered" evidence="7">
    <location>
        <begin position="269"/>
        <end position="292"/>
    </location>
</feature>
<feature type="compositionally biased region" description="Polar residues" evidence="7">
    <location>
        <begin position="362"/>
        <end position="371"/>
    </location>
</feature>
<comment type="subcellular location">
    <subcellularLocation>
        <location evidence="1">Cell projection</location>
        <location evidence="1">Cilium</location>
    </subcellularLocation>
</comment>
<feature type="region of interest" description="Disordered" evidence="7">
    <location>
        <begin position="308"/>
        <end position="396"/>
    </location>
</feature>
<dbReference type="PANTHER" id="PTHR45973">
    <property type="entry name" value="PROTEIN PHOSPHATASE 1 REGULATORY SUBUNIT SDS22-RELATED"/>
    <property type="match status" value="1"/>
</dbReference>
<sequence length="528" mass="60869">MAQNNYEDMTKKQAKKEYTEPRITKKFLKDHCKQHKLYCTPYLNDTLYLHFKGFSTIENLEEYTGLKCLWLESNGLRRIENLDAQTELRSLFLQQNLIYKMENMEHLKKLCTLNVSNNQIKTIENISSLPDLSTLQIAHNKLECYEDVEHLRDCTAVSVLDMSHNFLKDPEILKVLETMPALRVLELNGNEVVRKIPNYRKTLIVRLKGLTFLDDRPVFPKDRACAEAWATGGLEAERVEREQWESRERRKIQESLDGMALIKKRAMERELRDKTVNEDQTPSAEPTSPGDKVDIFVQDCLDAHNEFLECGEDDQQDDEDIEDSEESENEEEARETVEIEEEHQVEDDRKHQLDSRIEEVNTENIAPNAQLSEAESQSQSIQTESKHVEGTEGTGGCQVEEISLNYPGQLVTEMINIDEFETIQLAQHLYIEDLPDLVEAETDDFFIQPSNSQLQPRPKIVVLSDTEDETAQKEIEASALLNEAEERSNLFLDLTSGNATELLWCQSKVEPPKPDPAPRQHCLIEELD</sequence>
<dbReference type="PROSITE" id="PS51450">
    <property type="entry name" value="LRR"/>
    <property type="match status" value="3"/>
</dbReference>
<protein>
    <recommendedName>
        <fullName evidence="10">Dynein assembly factor 1, axonemal</fullName>
    </recommendedName>
</protein>
<dbReference type="Pfam" id="PF12799">
    <property type="entry name" value="LRR_4"/>
    <property type="match status" value="1"/>
</dbReference>
<feature type="compositionally biased region" description="Basic and acidic residues" evidence="7">
    <location>
        <begin position="346"/>
        <end position="359"/>
    </location>
</feature>
<feature type="compositionally biased region" description="Acidic residues" evidence="7">
    <location>
        <begin position="309"/>
        <end position="345"/>
    </location>
</feature>
<dbReference type="InterPro" id="IPR050576">
    <property type="entry name" value="Cilia_flagella_integrity"/>
</dbReference>
<evidence type="ECO:0000256" key="5">
    <source>
        <dbReference type="ARBA" id="ARBA00023069"/>
    </source>
</evidence>
<accession>A0AAV2J6Y6</accession>
<gene>
    <name evidence="8" type="ORF">KC01_LOCUS3889</name>
</gene>
<dbReference type="EMBL" id="OZ035832">
    <property type="protein sequence ID" value="CAL1571807.1"/>
    <property type="molecule type" value="Genomic_DNA"/>
</dbReference>
<keyword evidence="9" id="KW-1185">Reference proteome</keyword>